<evidence type="ECO:0000256" key="1">
    <source>
        <dbReference type="SAM" id="MobiDB-lite"/>
    </source>
</evidence>
<sequence length="631" mass="71140">MDISTSRSGTPVKRLVIPHYEDSPRAFGGRGTLSHPAAPSTNAPERTVLERRMPSARSFSPSYRSRTPLMFSSRRSSLSRPGTSERRARSATPVAVGRARQRPSTADNALRDVSRPLGNRPGTADRAGFRGVSRPALPANSQESTSYSKSHQVETSLKENAVARGRTYPTLGVSRPSSSRRPKDRSALLSATVPVGSLIKAKATNTLQVYKKGIIDVIKDFNSIRDEAERKKILLDVLEGTSKELERHAAYTASVAAPDNAAKLKAKTIARELEKSRELSHNLGIFHFQLEFVKKRIETVVMESKQNVDRLTNILEGANNCKMDIDLECRTVRDQRHLAAVAVKDTKLKRAQKAKYHSLELSAMKKVIKNQKQWTQWEAAWKKRETERPKRNDLMSSHASKDFQSTFVDKTVALKMEKLIDRLGLDEDEIYDYLMDHPNKMQEFQQVKVDTEARLGQVNKELKYTARELAEYKRDLRQASTKKFSVLENKLSHAETIYNDKQKEYREHQSLFANFQSWANEMTQRLVPMAEEGFAKEGDSKASSEEVFAQKLKQIESRLGQLQVLAEEKKNRTMMTPSSAGSPIIGEDNMRKSIQTSSDVISTPLLGPYNIRIPTTFEQRSPNSGEHSPSH</sequence>
<gene>
    <name evidence="2" type="ORF">HKI87_03g21480</name>
</gene>
<dbReference type="AlphaFoldDB" id="A0AAX4P311"/>
<proteinExistence type="predicted"/>
<feature type="compositionally biased region" description="Polar residues" evidence="1">
    <location>
        <begin position="139"/>
        <end position="155"/>
    </location>
</feature>
<dbReference type="Proteomes" id="UP001472866">
    <property type="component" value="Chromosome 03"/>
</dbReference>
<reference evidence="2 3" key="1">
    <citation type="submission" date="2024-03" db="EMBL/GenBank/DDBJ databases">
        <title>Complete genome sequence of the green alga Chloropicon roscoffensis RCC1871.</title>
        <authorList>
            <person name="Lemieux C."/>
            <person name="Pombert J.-F."/>
            <person name="Otis C."/>
            <person name="Turmel M."/>
        </authorList>
    </citation>
    <scope>NUCLEOTIDE SEQUENCE [LARGE SCALE GENOMIC DNA]</scope>
    <source>
        <strain evidence="2 3">RCC1871</strain>
    </source>
</reference>
<evidence type="ECO:0000313" key="3">
    <source>
        <dbReference type="Proteomes" id="UP001472866"/>
    </source>
</evidence>
<keyword evidence="3" id="KW-1185">Reference proteome</keyword>
<protein>
    <submittedName>
        <fullName evidence="2">Uncharacterized protein</fullName>
    </submittedName>
</protein>
<evidence type="ECO:0000313" key="2">
    <source>
        <dbReference type="EMBL" id="WZN60614.1"/>
    </source>
</evidence>
<feature type="region of interest" description="Disordered" evidence="1">
    <location>
        <begin position="1"/>
        <end position="187"/>
    </location>
</feature>
<organism evidence="2 3">
    <name type="scientific">Chloropicon roscoffensis</name>
    <dbReference type="NCBI Taxonomy" id="1461544"/>
    <lineage>
        <taxon>Eukaryota</taxon>
        <taxon>Viridiplantae</taxon>
        <taxon>Chlorophyta</taxon>
        <taxon>Chloropicophyceae</taxon>
        <taxon>Chloropicales</taxon>
        <taxon>Chloropicaceae</taxon>
        <taxon>Chloropicon</taxon>
    </lineage>
</organism>
<name>A0AAX4P311_9CHLO</name>
<dbReference type="EMBL" id="CP151503">
    <property type="protein sequence ID" value="WZN60614.1"/>
    <property type="molecule type" value="Genomic_DNA"/>
</dbReference>
<accession>A0AAX4P311</accession>